<accession>A0ABW9YEY6</accession>
<dbReference type="EMBL" id="RSEJ01000005">
    <property type="protein sequence ID" value="NBI52298.1"/>
    <property type="molecule type" value="Genomic_DNA"/>
</dbReference>
<organism evidence="2 3">
    <name type="scientific">Photobacterium alginatilyticum</name>
    <dbReference type="NCBI Taxonomy" id="1775171"/>
    <lineage>
        <taxon>Bacteria</taxon>
        <taxon>Pseudomonadati</taxon>
        <taxon>Pseudomonadota</taxon>
        <taxon>Gammaproteobacteria</taxon>
        <taxon>Vibrionales</taxon>
        <taxon>Vibrionaceae</taxon>
        <taxon>Photobacterium</taxon>
    </lineage>
</organism>
<evidence type="ECO:0000256" key="1">
    <source>
        <dbReference type="SAM" id="SignalP"/>
    </source>
</evidence>
<dbReference type="PROSITE" id="PS51257">
    <property type="entry name" value="PROKAR_LIPOPROTEIN"/>
    <property type="match status" value="1"/>
</dbReference>
<comment type="caution">
    <text evidence="2">The sequence shown here is derived from an EMBL/GenBank/DDBJ whole genome shotgun (WGS) entry which is preliminary data.</text>
</comment>
<dbReference type="RefSeq" id="WP_160649597.1">
    <property type="nucleotide sequence ID" value="NZ_RSEJ01000005.1"/>
</dbReference>
<name>A0ABW9YEY6_9GAMM</name>
<gene>
    <name evidence="2" type="ORF">EIZ48_06895</name>
</gene>
<reference evidence="2 3" key="1">
    <citation type="journal article" date="2017" name="Int. J. Syst. Evol. Microbiol.">
        <title>Photobacterium alginatilyticum sp. nov., a marine bacterium isolated from bottom seawater.</title>
        <authorList>
            <person name="Wang X."/>
            <person name="Wang Y."/>
            <person name="Yang X."/>
            <person name="Sun H."/>
            <person name="Li B."/>
            <person name="Zhang X.H."/>
        </authorList>
    </citation>
    <scope>NUCLEOTIDE SEQUENCE [LARGE SCALE GENOMIC DNA]</scope>
    <source>
        <strain evidence="2 3">P03D4</strain>
    </source>
</reference>
<evidence type="ECO:0000313" key="2">
    <source>
        <dbReference type="EMBL" id="NBI52298.1"/>
    </source>
</evidence>
<evidence type="ECO:0008006" key="4">
    <source>
        <dbReference type="Google" id="ProtNLM"/>
    </source>
</evidence>
<sequence length="137" mass="15500">MKFRIASLAISAVLLSGCMSTKLVPPPSDYSGNLPDAYKEELKHLNDLPSTPFRGGVQTFQFEEETSLLTVIYRLPNPRWYWDVRKSEAEKDIFPYVCETFGHEIDNGLGVRYWYAGNGGFTTDIVTKGTCHQLEQS</sequence>
<keyword evidence="1" id="KW-0732">Signal</keyword>
<dbReference type="Proteomes" id="UP000738517">
    <property type="component" value="Unassembled WGS sequence"/>
</dbReference>
<feature type="chain" id="PRO_5045971084" description="Lipoprotein" evidence="1">
    <location>
        <begin position="22"/>
        <end position="137"/>
    </location>
</feature>
<protein>
    <recommendedName>
        <fullName evidence="4">Lipoprotein</fullName>
    </recommendedName>
</protein>
<keyword evidence="3" id="KW-1185">Reference proteome</keyword>
<proteinExistence type="predicted"/>
<evidence type="ECO:0000313" key="3">
    <source>
        <dbReference type="Proteomes" id="UP000738517"/>
    </source>
</evidence>
<feature type="signal peptide" evidence="1">
    <location>
        <begin position="1"/>
        <end position="21"/>
    </location>
</feature>